<organism evidence="1">
    <name type="scientific">Mucor ambiguus</name>
    <dbReference type="NCBI Taxonomy" id="91626"/>
    <lineage>
        <taxon>Eukaryota</taxon>
        <taxon>Fungi</taxon>
        <taxon>Fungi incertae sedis</taxon>
        <taxon>Mucoromycota</taxon>
        <taxon>Mucoromycotina</taxon>
        <taxon>Mucoromycetes</taxon>
        <taxon>Mucorales</taxon>
        <taxon>Mucorineae</taxon>
        <taxon>Mucoraceae</taxon>
        <taxon>Mucor</taxon>
    </lineage>
</organism>
<protein>
    <submittedName>
        <fullName evidence="1">Uncharacterized protein</fullName>
    </submittedName>
</protein>
<name>A0A0C9MN69_9FUNG</name>
<dbReference type="AlphaFoldDB" id="A0A0C9MN69"/>
<sequence length="126" mass="14443">MPKSTALSFKYSWPNGKYVEITRALLADQPILDVIRNQMDEAEFRRKSIIEWSNGEFKESRIDLKILSRVSVVPPNKYYHTRALLEDESKNAAIFQELRDSDAGCDLRLQVLFPAAAPPASLWRTS</sequence>
<gene>
    <name evidence="1" type="ORF">MAM1_0231c08434</name>
</gene>
<proteinExistence type="predicted"/>
<dbReference type="Proteomes" id="UP000053815">
    <property type="component" value="Unassembled WGS sequence"/>
</dbReference>
<accession>A0A0C9MN69</accession>
<evidence type="ECO:0000313" key="1">
    <source>
        <dbReference type="EMBL" id="GAN08914.1"/>
    </source>
</evidence>
<dbReference type="EMBL" id="DF836520">
    <property type="protein sequence ID" value="GAN08914.1"/>
    <property type="molecule type" value="Genomic_DNA"/>
</dbReference>
<evidence type="ECO:0000313" key="2">
    <source>
        <dbReference type="Proteomes" id="UP000053815"/>
    </source>
</evidence>
<reference evidence="1" key="1">
    <citation type="submission" date="2014-09" db="EMBL/GenBank/DDBJ databases">
        <title>Draft genome sequence of an oleaginous Mucoromycotina fungus Mucor ambiguus NBRC6742.</title>
        <authorList>
            <person name="Takeda I."/>
            <person name="Yamane N."/>
            <person name="Morita T."/>
            <person name="Tamano K."/>
            <person name="Machida M."/>
            <person name="Baker S."/>
            <person name="Koike H."/>
        </authorList>
    </citation>
    <scope>NUCLEOTIDE SEQUENCE</scope>
    <source>
        <strain evidence="1">NBRC 6742</strain>
    </source>
</reference>
<keyword evidence="2" id="KW-1185">Reference proteome</keyword>